<dbReference type="AlphaFoldDB" id="A0AAN8NK27"/>
<dbReference type="InterPro" id="IPR011333">
    <property type="entry name" value="SKP1/BTB/POZ_sf"/>
</dbReference>
<accession>A0AAN8NK27</accession>
<protein>
    <recommendedName>
        <fullName evidence="3">BTB domain-containing protein</fullName>
    </recommendedName>
</protein>
<keyword evidence="2" id="KW-1185">Reference proteome</keyword>
<comment type="caution">
    <text evidence="1">The sequence shown here is derived from an EMBL/GenBank/DDBJ whole genome shotgun (WGS) entry which is preliminary data.</text>
</comment>
<organism evidence="1 2">
    <name type="scientific">Arthrobotrys conoides</name>
    <dbReference type="NCBI Taxonomy" id="74498"/>
    <lineage>
        <taxon>Eukaryota</taxon>
        <taxon>Fungi</taxon>
        <taxon>Dikarya</taxon>
        <taxon>Ascomycota</taxon>
        <taxon>Pezizomycotina</taxon>
        <taxon>Orbiliomycetes</taxon>
        <taxon>Orbiliales</taxon>
        <taxon>Orbiliaceae</taxon>
        <taxon>Arthrobotrys</taxon>
    </lineage>
</organism>
<evidence type="ECO:0000313" key="2">
    <source>
        <dbReference type="Proteomes" id="UP001307849"/>
    </source>
</evidence>
<reference evidence="1 2" key="1">
    <citation type="submission" date="2019-10" db="EMBL/GenBank/DDBJ databases">
        <authorList>
            <person name="Palmer J.M."/>
        </authorList>
    </citation>
    <scope>NUCLEOTIDE SEQUENCE [LARGE SCALE GENOMIC DNA]</scope>
    <source>
        <strain evidence="1 2">TWF506</strain>
    </source>
</reference>
<evidence type="ECO:0008006" key="3">
    <source>
        <dbReference type="Google" id="ProtNLM"/>
    </source>
</evidence>
<name>A0AAN8NK27_9PEZI</name>
<dbReference type="EMBL" id="JAVHJM010000014">
    <property type="protein sequence ID" value="KAK6498209.1"/>
    <property type="molecule type" value="Genomic_DNA"/>
</dbReference>
<gene>
    <name evidence="1" type="ORF">TWF506_004449</name>
</gene>
<dbReference type="Gene3D" id="3.30.710.10">
    <property type="entry name" value="Potassium Channel Kv1.1, Chain A"/>
    <property type="match status" value="1"/>
</dbReference>
<sequence>MASLSREITLEPEKAFGTFTKSVERAFDDYYDADTPYFRTTVLNLWQQFISQELADVLIKVISPSGVVYSLAAHRVILACMTALKDKINSRDDTIELHGIDPRCFFHLVAFAYTSVADTLSFGHVVLPEVDDTSRHSLVPTEFYEMQKIQRASGNSDTTDNLEDSCAYQTSGSSGPPIVSLEEKLFQVNLCITAKKLGLKDISRILEPRWTLTGNLEFCKCSGSYSCPFLVENFDKDTWLEYFRLVYTNFTKDEFPYRELINSTMLLLQTDQNIPEALTMVLKEVPQFAQELAAQAQQPSEAWDEEYYQQLKRQQEMKAGLLMKLAHLTS</sequence>
<proteinExistence type="predicted"/>
<dbReference type="Proteomes" id="UP001307849">
    <property type="component" value="Unassembled WGS sequence"/>
</dbReference>
<evidence type="ECO:0000313" key="1">
    <source>
        <dbReference type="EMBL" id="KAK6498209.1"/>
    </source>
</evidence>
<dbReference type="SUPFAM" id="SSF54695">
    <property type="entry name" value="POZ domain"/>
    <property type="match status" value="1"/>
</dbReference>